<protein>
    <recommendedName>
        <fullName evidence="7">SUN domain-containing protein</fullName>
    </recommendedName>
</protein>
<proteinExistence type="predicted"/>
<feature type="region of interest" description="Disordered" evidence="5">
    <location>
        <begin position="207"/>
        <end position="241"/>
    </location>
</feature>
<feature type="transmembrane region" description="Helical" evidence="6">
    <location>
        <begin position="671"/>
        <end position="691"/>
    </location>
</feature>
<evidence type="ECO:0000259" key="7">
    <source>
        <dbReference type="PROSITE" id="PS51469"/>
    </source>
</evidence>
<accession>A0A9P6MRB5</accession>
<feature type="compositionally biased region" description="Polar residues" evidence="5">
    <location>
        <begin position="1"/>
        <end position="13"/>
    </location>
</feature>
<feature type="region of interest" description="Disordered" evidence="5">
    <location>
        <begin position="1"/>
        <end position="39"/>
    </location>
</feature>
<dbReference type="InterPro" id="IPR012919">
    <property type="entry name" value="SUN_dom"/>
</dbReference>
<evidence type="ECO:0000256" key="5">
    <source>
        <dbReference type="SAM" id="MobiDB-lite"/>
    </source>
</evidence>
<dbReference type="Proteomes" id="UP000703661">
    <property type="component" value="Unassembled WGS sequence"/>
</dbReference>
<feature type="compositionally biased region" description="Low complexity" evidence="5">
    <location>
        <begin position="446"/>
        <end position="491"/>
    </location>
</feature>
<feature type="compositionally biased region" description="Polar residues" evidence="5">
    <location>
        <begin position="183"/>
        <end position="193"/>
    </location>
</feature>
<sequence>MPVTPTKQTNRQSRSSHDEGNSREYSFTSPSRSRSALGTASKFTTVDNLLLPGVIGTTVEGPKTPFRSPSARRSVNHFPGTNVNNNKNSNGYVNALPVSPRISREGIMDSQSQTSQQSNNNVAPSRYIDTEVDIPHANHSNREHFLTNGISFGTPQGKQYRKTFRPHDTPIAHTKKSSRHNNHLNSNGRESDGLTLTSAYYYPNTQVGGYASGMDQSEDDKENDPTRAPLTPQKNKTSQFFYSDTVEREQNHGTYTKSTGHDPYQEDQYQTRHISSDDDDDVLNQISSYNAKAFAGSGDNYVDEALDIGGYEDELYPNERLSASIYPDPGMDGEKVTDSDVDQGELAREAEELKREREQLGFIKRVANLLRKQRDEYGWGTPKRSEKHADISDSDSDRFLTSARVRRGSFKRRSSDHVSKLNKSNTAPVLPRTITPTAHHAVATSPAVPRTVTPPITRRTVTPPAIRRTATPPAIRRTATPPAIRRATTPPAVVPSYGTRKSDIFSVPTMRQLDSGIGMISSQDSEEDEYEGEDDELAHWEPTSSSRISGTRTRETQNERYREIKSEEPEYANPEIEADHPTSYGMSSRRHQRPNRVYHQEHIYPWHVIWRMIQQGTRQFRDLLLGALETLQFILLLIISWVHSVLMWPWQQRHTVWSVGESWVRTGVSMGLLSPGTLVGVGFLCLAVWVGHSLGFTGTSSQNCESSLVCKGETVSRNLSEGTSLEGMITDTWDKLSGRKSTDATSKSHSWTSWIPQLPSISNWIPLRDGKKSTPRRISIPAEDIHSLEDLESAIKWIQKTLVELGNADEQLSNELQTKFNGMTVRISGVEHKLSEVSDEVNSLKQYVRDGRWIEQTVMELIRDEIPNHLVVSRDVKTGKLSIPGDFWNTARELFMTSEQVQKSINDRLLQLGLEPENQQEPSSGGWRWGSSKPGGRKSERVISWDDFLRENERALSDFVEGRLSKVSRSEFLGKLQGKDAPRKPSYGSPSVSDSINGRALTDVERELISHLIDEALEKYSADAMATPDYALFSAGGRIIPRLTSNDYHHPVQPTFWGRIGLRYIVPLPKREKPAEKAIEPGLHAGECWAMDGQKGQLAIRLARKIVVTGITIEHADPSIVLDMDSAAKEVEIWSLRGSEDAAPASGSPAHVFTSQNNGVVEPTTEEAQDSPWPGAIFLTTVEYLAKVDDTKPKTRQTFSIPLSKQTSPSVGVVLRIKSNWGHPNYTCLYRVRVHGYEPTA</sequence>
<feature type="region of interest" description="Disordered" evidence="5">
    <location>
        <begin position="977"/>
        <end position="996"/>
    </location>
</feature>
<dbReference type="PANTHER" id="PTHR12911">
    <property type="entry name" value="SAD1/UNC-84-LIKE PROTEIN-RELATED"/>
    <property type="match status" value="1"/>
</dbReference>
<keyword evidence="4 6" id="KW-0472">Membrane</keyword>
<dbReference type="PANTHER" id="PTHR12911:SF8">
    <property type="entry name" value="KLAROID PROTEIN-RELATED"/>
    <property type="match status" value="1"/>
</dbReference>
<evidence type="ECO:0000256" key="4">
    <source>
        <dbReference type="ARBA" id="ARBA00023136"/>
    </source>
</evidence>
<dbReference type="InterPro" id="IPR045119">
    <property type="entry name" value="SUN1-5"/>
</dbReference>
<feature type="region of interest" description="Disordered" evidence="5">
    <location>
        <begin position="520"/>
        <end position="562"/>
    </location>
</feature>
<evidence type="ECO:0000256" key="6">
    <source>
        <dbReference type="SAM" id="Phobius"/>
    </source>
</evidence>
<dbReference type="GO" id="GO:0043495">
    <property type="term" value="F:protein-membrane adaptor activity"/>
    <property type="evidence" value="ECO:0007669"/>
    <property type="project" value="TreeGrafter"/>
</dbReference>
<keyword evidence="3 6" id="KW-1133">Transmembrane helix</keyword>
<feature type="compositionally biased region" description="Low complexity" evidence="5">
    <location>
        <begin position="82"/>
        <end position="93"/>
    </location>
</feature>
<keyword evidence="2 6" id="KW-0812">Transmembrane</keyword>
<feature type="region of interest" description="Disordered" evidence="5">
    <location>
        <begin position="168"/>
        <end position="193"/>
    </location>
</feature>
<dbReference type="Pfam" id="PF07738">
    <property type="entry name" value="Sad1_UNC"/>
    <property type="match status" value="2"/>
</dbReference>
<reference evidence="8" key="1">
    <citation type="journal article" date="2020" name="Fungal Divers.">
        <title>Resolving the Mortierellaceae phylogeny through synthesis of multi-gene phylogenetics and phylogenomics.</title>
        <authorList>
            <person name="Vandepol N."/>
            <person name="Liber J."/>
            <person name="Desiro A."/>
            <person name="Na H."/>
            <person name="Kennedy M."/>
            <person name="Barry K."/>
            <person name="Grigoriev I.V."/>
            <person name="Miller A.N."/>
            <person name="O'Donnell K."/>
            <person name="Stajich J.E."/>
            <person name="Bonito G."/>
        </authorList>
    </citation>
    <scope>NUCLEOTIDE SEQUENCE</scope>
    <source>
        <strain evidence="8">NRRL 2769</strain>
    </source>
</reference>
<feature type="domain" description="SUN" evidence="7">
    <location>
        <begin position="1036"/>
        <end position="1239"/>
    </location>
</feature>
<evidence type="ECO:0000313" key="9">
    <source>
        <dbReference type="Proteomes" id="UP000703661"/>
    </source>
</evidence>
<feature type="region of interest" description="Disordered" evidence="5">
    <location>
        <begin position="916"/>
        <end position="938"/>
    </location>
</feature>
<name>A0A9P6MRB5_9FUNG</name>
<evidence type="ECO:0000256" key="2">
    <source>
        <dbReference type="ARBA" id="ARBA00022692"/>
    </source>
</evidence>
<dbReference type="EMBL" id="JAAAID010001379">
    <property type="protein sequence ID" value="KAG0010256.1"/>
    <property type="molecule type" value="Genomic_DNA"/>
</dbReference>
<feature type="compositionally biased region" description="Acidic residues" evidence="5">
    <location>
        <begin position="524"/>
        <end position="536"/>
    </location>
</feature>
<dbReference type="GO" id="GO:0034993">
    <property type="term" value="C:meiotic nuclear membrane microtubule tethering complex"/>
    <property type="evidence" value="ECO:0007669"/>
    <property type="project" value="TreeGrafter"/>
</dbReference>
<dbReference type="Gene3D" id="2.60.120.260">
    <property type="entry name" value="Galactose-binding domain-like"/>
    <property type="match status" value="1"/>
</dbReference>
<feature type="compositionally biased region" description="Basic residues" evidence="5">
    <location>
        <begin position="173"/>
        <end position="182"/>
    </location>
</feature>
<feature type="compositionally biased region" description="Polar residues" evidence="5">
    <location>
        <begin position="232"/>
        <end position="241"/>
    </location>
</feature>
<gene>
    <name evidence="8" type="ORF">BGZ80_001637</name>
</gene>
<feature type="region of interest" description="Disordered" evidence="5">
    <location>
        <begin position="57"/>
        <end position="93"/>
    </location>
</feature>
<comment type="caution">
    <text evidence="8">The sequence shown here is derived from an EMBL/GenBank/DDBJ whole genome shotgun (WGS) entry which is preliminary data.</text>
</comment>
<keyword evidence="9" id="KW-1185">Reference proteome</keyword>
<evidence type="ECO:0000256" key="1">
    <source>
        <dbReference type="ARBA" id="ARBA00004370"/>
    </source>
</evidence>
<feature type="transmembrane region" description="Helical" evidence="6">
    <location>
        <begin position="631"/>
        <end position="650"/>
    </location>
</feature>
<dbReference type="PROSITE" id="PS51469">
    <property type="entry name" value="SUN"/>
    <property type="match status" value="1"/>
</dbReference>
<evidence type="ECO:0000313" key="8">
    <source>
        <dbReference type="EMBL" id="KAG0010256.1"/>
    </source>
</evidence>
<feature type="region of interest" description="Disordered" evidence="5">
    <location>
        <begin position="406"/>
        <end position="497"/>
    </location>
</feature>
<dbReference type="AlphaFoldDB" id="A0A9P6MRB5"/>
<organism evidence="8 9">
    <name type="scientific">Entomortierella chlamydospora</name>
    <dbReference type="NCBI Taxonomy" id="101097"/>
    <lineage>
        <taxon>Eukaryota</taxon>
        <taxon>Fungi</taxon>
        <taxon>Fungi incertae sedis</taxon>
        <taxon>Mucoromycota</taxon>
        <taxon>Mortierellomycotina</taxon>
        <taxon>Mortierellomycetes</taxon>
        <taxon>Mortierellales</taxon>
        <taxon>Mortierellaceae</taxon>
        <taxon>Entomortierella</taxon>
    </lineage>
</organism>
<feature type="compositionally biased region" description="Basic and acidic residues" evidence="5">
    <location>
        <begin position="552"/>
        <end position="562"/>
    </location>
</feature>
<evidence type="ECO:0000256" key="3">
    <source>
        <dbReference type="ARBA" id="ARBA00022989"/>
    </source>
</evidence>
<comment type="subcellular location">
    <subcellularLocation>
        <location evidence="1">Membrane</location>
    </subcellularLocation>
</comment>
<feature type="compositionally biased region" description="Polar residues" evidence="5">
    <location>
        <begin position="23"/>
        <end position="39"/>
    </location>
</feature>